<evidence type="ECO:0000313" key="3">
    <source>
        <dbReference type="EMBL" id="WZV97380.1"/>
    </source>
</evidence>
<feature type="domain" description="Fumarylacetoacetase-like C-terminal" evidence="2">
    <location>
        <begin position="85"/>
        <end position="258"/>
    </location>
</feature>
<accession>A0ABZ3B3R2</accession>
<reference evidence="3 4" key="1">
    <citation type="submission" date="2024-04" db="EMBL/GenBank/DDBJ databases">
        <title>Kosakonia calanthae sp. nov., a halophilic bacterium isolated from leaves of Calanthe tiplacata.</title>
        <authorList>
            <person name="Wu P."/>
        </authorList>
    </citation>
    <scope>NUCLEOTIDE SEQUENCE [LARGE SCALE GENOMIC DNA]</scope>
    <source>
        <strain evidence="3 4">BYX6</strain>
    </source>
</reference>
<evidence type="ECO:0000256" key="1">
    <source>
        <dbReference type="ARBA" id="ARBA00023239"/>
    </source>
</evidence>
<dbReference type="Gene3D" id="3.90.850.10">
    <property type="entry name" value="Fumarylacetoacetase-like, C-terminal domain"/>
    <property type="match status" value="1"/>
</dbReference>
<dbReference type="PANTHER" id="PTHR30143:SF0">
    <property type="entry name" value="2-KETO-4-PENTENOATE HYDRATASE"/>
    <property type="match status" value="1"/>
</dbReference>
<dbReference type="InterPro" id="IPR050772">
    <property type="entry name" value="Hydratase-Decarb/MhpD_sf"/>
</dbReference>
<evidence type="ECO:0000259" key="2">
    <source>
        <dbReference type="Pfam" id="PF01557"/>
    </source>
</evidence>
<dbReference type="InterPro" id="IPR036663">
    <property type="entry name" value="Fumarylacetoacetase_C_sf"/>
</dbReference>
<gene>
    <name evidence="3" type="ORF">AAEY27_17165</name>
</gene>
<dbReference type="SUPFAM" id="SSF56529">
    <property type="entry name" value="FAH"/>
    <property type="match status" value="1"/>
</dbReference>
<name>A0ABZ3B3R2_9ENTR</name>
<dbReference type="Pfam" id="PF01557">
    <property type="entry name" value="FAA_hydrolase"/>
    <property type="match status" value="1"/>
</dbReference>
<dbReference type="EMBL" id="CP151800">
    <property type="protein sequence ID" value="WZV97380.1"/>
    <property type="molecule type" value="Genomic_DNA"/>
</dbReference>
<keyword evidence="1" id="KW-0456">Lyase</keyword>
<evidence type="ECO:0000313" key="4">
    <source>
        <dbReference type="Proteomes" id="UP001466893"/>
    </source>
</evidence>
<dbReference type="PANTHER" id="PTHR30143">
    <property type="entry name" value="ACID HYDRATASE"/>
    <property type="match status" value="1"/>
</dbReference>
<dbReference type="InterPro" id="IPR011234">
    <property type="entry name" value="Fumarylacetoacetase-like_C"/>
</dbReference>
<keyword evidence="3" id="KW-0378">Hydrolase</keyword>
<proteinExistence type="predicted"/>
<organism evidence="3 4">
    <name type="scientific">Kosakonia calanthes</name>
    <dbReference type="NCBI Taxonomy" id="3139408"/>
    <lineage>
        <taxon>Bacteria</taxon>
        <taxon>Pseudomonadati</taxon>
        <taxon>Pseudomonadota</taxon>
        <taxon>Gammaproteobacteria</taxon>
        <taxon>Enterobacterales</taxon>
        <taxon>Enterobacteriaceae</taxon>
        <taxon>Kosakonia</taxon>
    </lineage>
</organism>
<dbReference type="RefSeq" id="WP_342321988.1">
    <property type="nucleotide sequence ID" value="NZ_CP151800.1"/>
</dbReference>
<keyword evidence="4" id="KW-1185">Reference proteome</keyword>
<sequence>MENRIKKAGDQLRKAHQIGVAGKPIRDLVDDEDINTAYMVQEYNDKQWQAQGRRLVGRKLALTNKAVQKQFGISQACHGSIYADMVLTDGAEITQRALSDQRVETEIAVVLKKDLTRSQHTVLDVIDACDYLLAAFEIVDSRMIDWNVNACDFVADNTSASLVVLGTKPVYLKDCDITRCQMVTKRGEEIVSEGVATNCLGHPLQALAWLADEMVRAGRPLRAGEFVITGAMGPAISAKPGDVFTAELSGIGAIAARFAE</sequence>
<protein>
    <submittedName>
        <fullName evidence="3">Fumarylacetoacetate hydrolase family protein</fullName>
    </submittedName>
</protein>
<dbReference type="GO" id="GO:0016787">
    <property type="term" value="F:hydrolase activity"/>
    <property type="evidence" value="ECO:0007669"/>
    <property type="project" value="UniProtKB-KW"/>
</dbReference>
<dbReference type="Proteomes" id="UP001466893">
    <property type="component" value="Chromosome"/>
</dbReference>